<dbReference type="CDD" id="cd06781">
    <property type="entry name" value="cpPDZ_BsHtra-like"/>
    <property type="match status" value="1"/>
</dbReference>
<dbReference type="GO" id="GO:0008233">
    <property type="term" value="F:peptidase activity"/>
    <property type="evidence" value="ECO:0007669"/>
    <property type="project" value="UniProtKB-KW"/>
</dbReference>
<evidence type="ECO:0000256" key="2">
    <source>
        <dbReference type="ARBA" id="ARBA00022670"/>
    </source>
</evidence>
<dbReference type="Pfam" id="PF13365">
    <property type="entry name" value="Trypsin_2"/>
    <property type="match status" value="1"/>
</dbReference>
<dbReference type="PANTHER" id="PTHR22939:SF129">
    <property type="entry name" value="SERINE PROTEASE HTRA2, MITOCHONDRIAL"/>
    <property type="match status" value="1"/>
</dbReference>
<dbReference type="SMART" id="SM00228">
    <property type="entry name" value="PDZ"/>
    <property type="match status" value="1"/>
</dbReference>
<accession>A0ABN1GBI9</accession>
<keyword evidence="4" id="KW-0720">Serine protease</keyword>
<dbReference type="PANTHER" id="PTHR22939">
    <property type="entry name" value="SERINE PROTEASE FAMILY S1C HTRA-RELATED"/>
    <property type="match status" value="1"/>
</dbReference>
<dbReference type="GO" id="GO:0006508">
    <property type="term" value="P:proteolysis"/>
    <property type="evidence" value="ECO:0007669"/>
    <property type="project" value="UniProtKB-KW"/>
</dbReference>
<keyword evidence="3" id="KW-0378">Hydrolase</keyword>
<evidence type="ECO:0000256" key="4">
    <source>
        <dbReference type="ARBA" id="ARBA00022825"/>
    </source>
</evidence>
<keyword evidence="5" id="KW-1133">Transmembrane helix</keyword>
<reference evidence="7 8" key="1">
    <citation type="journal article" date="2019" name="Int. J. Syst. Evol. Microbiol.">
        <title>The Global Catalogue of Microorganisms (GCM) 10K type strain sequencing project: providing services to taxonomists for standard genome sequencing and annotation.</title>
        <authorList>
            <consortium name="The Broad Institute Genomics Platform"/>
            <consortium name="The Broad Institute Genome Sequencing Center for Infectious Disease"/>
            <person name="Wu L."/>
            <person name="Ma J."/>
        </authorList>
    </citation>
    <scope>NUCLEOTIDE SEQUENCE [LARGE SCALE GENOMIC DNA]</scope>
    <source>
        <strain evidence="7 8">JCM 15395</strain>
    </source>
</reference>
<evidence type="ECO:0000313" key="8">
    <source>
        <dbReference type="Proteomes" id="UP001500866"/>
    </source>
</evidence>
<dbReference type="InterPro" id="IPR036034">
    <property type="entry name" value="PDZ_sf"/>
</dbReference>
<keyword evidence="8" id="KW-1185">Reference proteome</keyword>
<feature type="domain" description="PDZ" evidence="6">
    <location>
        <begin position="286"/>
        <end position="389"/>
    </location>
</feature>
<dbReference type="Proteomes" id="UP001500866">
    <property type="component" value="Unassembled WGS sequence"/>
</dbReference>
<dbReference type="SUPFAM" id="SSF50156">
    <property type="entry name" value="PDZ domain-like"/>
    <property type="match status" value="1"/>
</dbReference>
<dbReference type="InterPro" id="IPR001478">
    <property type="entry name" value="PDZ"/>
</dbReference>
<evidence type="ECO:0000259" key="6">
    <source>
        <dbReference type="PROSITE" id="PS50106"/>
    </source>
</evidence>
<protein>
    <submittedName>
        <fullName evidence="7">Serine protease HtrC</fullName>
    </submittedName>
</protein>
<dbReference type="Gene3D" id="2.40.10.10">
    <property type="entry name" value="Trypsin-like serine proteases"/>
    <property type="match status" value="2"/>
</dbReference>
<proteinExistence type="inferred from homology"/>
<evidence type="ECO:0000256" key="5">
    <source>
        <dbReference type="SAM" id="Phobius"/>
    </source>
</evidence>
<evidence type="ECO:0000256" key="3">
    <source>
        <dbReference type="ARBA" id="ARBA00022801"/>
    </source>
</evidence>
<keyword evidence="5" id="KW-0812">Transmembrane</keyword>
<feature type="transmembrane region" description="Helical" evidence="5">
    <location>
        <begin position="18"/>
        <end position="41"/>
    </location>
</feature>
<dbReference type="InterPro" id="IPR001940">
    <property type="entry name" value="Peptidase_S1C"/>
</dbReference>
<dbReference type="PRINTS" id="PR00834">
    <property type="entry name" value="PROTEASES2C"/>
</dbReference>
<evidence type="ECO:0000313" key="7">
    <source>
        <dbReference type="EMBL" id="GAA0608087.1"/>
    </source>
</evidence>
<evidence type="ECO:0000256" key="1">
    <source>
        <dbReference type="ARBA" id="ARBA00010541"/>
    </source>
</evidence>
<comment type="caution">
    <text evidence="7">The sequence shown here is derived from an EMBL/GenBank/DDBJ whole genome shotgun (WGS) entry which is preliminary data.</text>
</comment>
<dbReference type="InterPro" id="IPR043504">
    <property type="entry name" value="Peptidase_S1_PA_chymotrypsin"/>
</dbReference>
<name>A0ABN1GBI9_9BACI</name>
<dbReference type="RefSeq" id="WP_343814056.1">
    <property type="nucleotide sequence ID" value="NZ_BAAADS010000018.1"/>
</dbReference>
<dbReference type="EMBL" id="BAAADS010000018">
    <property type="protein sequence ID" value="GAA0608087.1"/>
    <property type="molecule type" value="Genomic_DNA"/>
</dbReference>
<dbReference type="InterPro" id="IPR009003">
    <property type="entry name" value="Peptidase_S1_PA"/>
</dbReference>
<comment type="similarity">
    <text evidence="1">Belongs to the peptidase S1C family.</text>
</comment>
<gene>
    <name evidence="7" type="primary">htrC_2</name>
    <name evidence="7" type="ORF">GCM10009001_26800</name>
</gene>
<dbReference type="Pfam" id="PF13180">
    <property type="entry name" value="PDZ_2"/>
    <property type="match status" value="1"/>
</dbReference>
<dbReference type="Gene3D" id="2.30.42.10">
    <property type="match status" value="1"/>
</dbReference>
<dbReference type="SUPFAM" id="SSF50494">
    <property type="entry name" value="Trypsin-like serine proteases"/>
    <property type="match status" value="1"/>
</dbReference>
<keyword evidence="2 7" id="KW-0645">Protease</keyword>
<organism evidence="7 8">
    <name type="scientific">Virgibacillus siamensis</name>
    <dbReference type="NCBI Taxonomy" id="480071"/>
    <lineage>
        <taxon>Bacteria</taxon>
        <taxon>Bacillati</taxon>
        <taxon>Bacillota</taxon>
        <taxon>Bacilli</taxon>
        <taxon>Bacillales</taxon>
        <taxon>Bacillaceae</taxon>
        <taxon>Virgibacillus</taxon>
    </lineage>
</organism>
<sequence>MGYFDEDYVPKSKKERRWLVPVLSGIIIGMIIVLAALPGILKSDILPESWTGGTEITDSGKDGSGLKSTDFVSVDVSTQITDVVDEVSKAVVGVINIQRQGNFWEQQEDDQAGTGSGVIYKKENGYAYVITNHHVIEGADTVEVVLSDDTRVQAKILGSDLFSDLAVLRMKAKQVKNTIKMGTSGSVKVGEPAIAIGNPLGMKFSGSVTTGVISGKQRTIPQDFNQDGRADWQAEVIQTDAAINPGNSGGALINIEGQLIGINSMKINETSVEGIGFAIPIDTAKPIIEELETKGEITRPYMGVEIYSLDDIPQTEWDKTLNLPENVKGGVYVWTVEPLSPADQAGMKRLDVITKIDGKKVMNMIDLRKILYEEKQVGDSLNVTFYRDGKKKETTIKLGVQE</sequence>
<keyword evidence="5" id="KW-0472">Membrane</keyword>
<dbReference type="PROSITE" id="PS50106">
    <property type="entry name" value="PDZ"/>
    <property type="match status" value="1"/>
</dbReference>